<comment type="caution">
    <text evidence="2">The sequence shown here is derived from an EMBL/GenBank/DDBJ whole genome shotgun (WGS) entry which is preliminary data.</text>
</comment>
<evidence type="ECO:0000256" key="1">
    <source>
        <dbReference type="SAM" id="MobiDB-lite"/>
    </source>
</evidence>
<evidence type="ECO:0000313" key="2">
    <source>
        <dbReference type="EMBL" id="EGH19814.1"/>
    </source>
</evidence>
<dbReference type="HOGENOM" id="CLU_2928220_0_0_6"/>
<reference evidence="2 3" key="1">
    <citation type="journal article" date="2011" name="PLoS Pathog.">
        <title>Dynamic evolution of pathogenicity revealed by sequencing and comparative genomics of 19 Pseudomonas syringae isolates.</title>
        <authorList>
            <person name="Baltrus D.A."/>
            <person name="Nishimura M.T."/>
            <person name="Romanchuk A."/>
            <person name="Chang J.H."/>
            <person name="Mukhtar M.S."/>
            <person name="Cherkis K."/>
            <person name="Roach J."/>
            <person name="Grant S.R."/>
            <person name="Jones C.D."/>
            <person name="Dangl J.L."/>
        </authorList>
    </citation>
    <scope>NUCLEOTIDE SEQUENCE [LARGE SCALE GENOMIC DNA]</scope>
    <source>
        <strain evidence="3">race 4</strain>
    </source>
</reference>
<feature type="compositionally biased region" description="Basic and acidic residues" evidence="1">
    <location>
        <begin position="1"/>
        <end position="17"/>
    </location>
</feature>
<proteinExistence type="predicted"/>
<accession>F3CKM2</accession>
<dbReference type="EMBL" id="ADWY01004392">
    <property type="protein sequence ID" value="EGH19814.1"/>
    <property type="molecule type" value="Genomic_DNA"/>
</dbReference>
<feature type="non-terminal residue" evidence="2">
    <location>
        <position position="61"/>
    </location>
</feature>
<protein>
    <submittedName>
        <fullName evidence="2">Uncharacterized protein</fullName>
    </submittedName>
</protein>
<dbReference type="AlphaFoldDB" id="F3CKM2"/>
<evidence type="ECO:0000313" key="3">
    <source>
        <dbReference type="Proteomes" id="UP000005466"/>
    </source>
</evidence>
<name>F3CKM2_PSESG</name>
<gene>
    <name evidence="2" type="ORF">Pgy4_43482</name>
</gene>
<dbReference type="Proteomes" id="UP000005466">
    <property type="component" value="Unassembled WGS sequence"/>
</dbReference>
<sequence>MPGRDLGPRVERIDKRIGKLTPRARNSRVGQDDHAERRNRINPVMTAIQAAPRPGPDTLLL</sequence>
<organism evidence="2 3">
    <name type="scientific">Pseudomonas savastanoi pv. glycinea str. race 4</name>
    <dbReference type="NCBI Taxonomy" id="875330"/>
    <lineage>
        <taxon>Bacteria</taxon>
        <taxon>Pseudomonadati</taxon>
        <taxon>Pseudomonadota</taxon>
        <taxon>Gammaproteobacteria</taxon>
        <taxon>Pseudomonadales</taxon>
        <taxon>Pseudomonadaceae</taxon>
        <taxon>Pseudomonas</taxon>
    </lineage>
</organism>
<feature type="compositionally biased region" description="Basic and acidic residues" evidence="1">
    <location>
        <begin position="30"/>
        <end position="39"/>
    </location>
</feature>
<feature type="region of interest" description="Disordered" evidence="1">
    <location>
        <begin position="1"/>
        <end position="61"/>
    </location>
</feature>